<organism evidence="1 2">
    <name type="scientific">Paracraurococcus lichenis</name>
    <dbReference type="NCBI Taxonomy" id="3064888"/>
    <lineage>
        <taxon>Bacteria</taxon>
        <taxon>Pseudomonadati</taxon>
        <taxon>Pseudomonadota</taxon>
        <taxon>Alphaproteobacteria</taxon>
        <taxon>Acetobacterales</taxon>
        <taxon>Roseomonadaceae</taxon>
        <taxon>Paracraurococcus</taxon>
    </lineage>
</organism>
<proteinExistence type="predicted"/>
<accession>A0ABT9EBQ2</accession>
<comment type="caution">
    <text evidence="1">The sequence shown here is derived from an EMBL/GenBank/DDBJ whole genome shotgun (WGS) entry which is preliminary data.</text>
</comment>
<gene>
    <name evidence="1" type="ORF">Q7A36_35280</name>
</gene>
<evidence type="ECO:0000313" key="2">
    <source>
        <dbReference type="Proteomes" id="UP001243009"/>
    </source>
</evidence>
<sequence length="104" mass="10428">MVIPSIQPHTLAGAHSALVDTLAEMLAARDATFHAVHPPPGSGISPVQRAANVSAATGAKIAAEKAYDAALAWYGIVLAEETAQRLGLASAVPTAAPPNGQPGL</sequence>
<name>A0ABT9EBQ2_9PROT</name>
<dbReference type="EMBL" id="JAUTWS010000107">
    <property type="protein sequence ID" value="MDO9713632.1"/>
    <property type="molecule type" value="Genomic_DNA"/>
</dbReference>
<keyword evidence="2" id="KW-1185">Reference proteome</keyword>
<protein>
    <recommendedName>
        <fullName evidence="3">PE family protein</fullName>
    </recommendedName>
</protein>
<evidence type="ECO:0008006" key="3">
    <source>
        <dbReference type="Google" id="ProtNLM"/>
    </source>
</evidence>
<dbReference type="Proteomes" id="UP001243009">
    <property type="component" value="Unassembled WGS sequence"/>
</dbReference>
<reference evidence="1 2" key="1">
    <citation type="submission" date="2023-08" db="EMBL/GenBank/DDBJ databases">
        <title>The draft genome sequence of Paracraurococcus sp. LOR1-02.</title>
        <authorList>
            <person name="Kingkaew E."/>
            <person name="Tanasupawat S."/>
        </authorList>
    </citation>
    <scope>NUCLEOTIDE SEQUENCE [LARGE SCALE GENOMIC DNA]</scope>
    <source>
        <strain evidence="1 2">LOR1-02</strain>
    </source>
</reference>
<dbReference type="RefSeq" id="WP_305108488.1">
    <property type="nucleotide sequence ID" value="NZ_JAUTWS010000107.1"/>
</dbReference>
<evidence type="ECO:0000313" key="1">
    <source>
        <dbReference type="EMBL" id="MDO9713632.1"/>
    </source>
</evidence>